<dbReference type="PANTHER" id="PTHR11236">
    <property type="entry name" value="AMINOBENZOATE/ANTHRANILATE SYNTHASE"/>
    <property type="match status" value="1"/>
</dbReference>
<accession>A0A0W0U388</accession>
<dbReference type="EMBL" id="LNYC01000020">
    <property type="protein sequence ID" value="KTD02325.1"/>
    <property type="molecule type" value="Genomic_DNA"/>
</dbReference>
<dbReference type="GO" id="GO:0009396">
    <property type="term" value="P:folic acid-containing compound biosynthetic process"/>
    <property type="evidence" value="ECO:0007669"/>
    <property type="project" value="InterPro"/>
</dbReference>
<protein>
    <recommendedName>
        <fullName evidence="1">aminodeoxychorismate synthase</fullName>
        <ecNumber evidence="1">2.6.1.85</ecNumber>
    </recommendedName>
</protein>
<dbReference type="Pfam" id="PF00425">
    <property type="entry name" value="Chorismate_bind"/>
    <property type="match status" value="1"/>
</dbReference>
<reference evidence="5 6" key="1">
    <citation type="submission" date="2015-11" db="EMBL/GenBank/DDBJ databases">
        <title>Genomic analysis of 38 Legionella species identifies large and diverse effector repertoires.</title>
        <authorList>
            <person name="Burstein D."/>
            <person name="Amaro F."/>
            <person name="Zusman T."/>
            <person name="Lifshitz Z."/>
            <person name="Cohen O."/>
            <person name="Gilbert J.A."/>
            <person name="Pupko T."/>
            <person name="Shuman H.A."/>
            <person name="Segal G."/>
        </authorList>
    </citation>
    <scope>NUCLEOTIDE SEQUENCE [LARGE SCALE GENOMIC DNA]</scope>
    <source>
        <strain evidence="5 6">ATCC 49504</strain>
    </source>
</reference>
<dbReference type="EC" id="2.6.1.85" evidence="1"/>
<dbReference type="PRINTS" id="PR00095">
    <property type="entry name" value="ANTSNTHASEI"/>
</dbReference>
<dbReference type="NCBIfam" id="TIGR00553">
    <property type="entry name" value="pabB"/>
    <property type="match status" value="1"/>
</dbReference>
<dbReference type="Pfam" id="PF04715">
    <property type="entry name" value="Anth_synt_I_N"/>
    <property type="match status" value="1"/>
</dbReference>
<dbReference type="RefSeq" id="WP_162261972.1">
    <property type="nucleotide sequence ID" value="NZ_LNYC01000020.1"/>
</dbReference>
<evidence type="ECO:0000256" key="2">
    <source>
        <dbReference type="ARBA" id="ARBA00022679"/>
    </source>
</evidence>
<organism evidence="5 6">
    <name type="scientific">Legionella geestiana</name>
    <dbReference type="NCBI Taxonomy" id="45065"/>
    <lineage>
        <taxon>Bacteria</taxon>
        <taxon>Pseudomonadati</taxon>
        <taxon>Pseudomonadota</taxon>
        <taxon>Gammaproteobacteria</taxon>
        <taxon>Legionellales</taxon>
        <taxon>Legionellaceae</taxon>
        <taxon>Legionella</taxon>
    </lineage>
</organism>
<dbReference type="InterPro" id="IPR005802">
    <property type="entry name" value="ADC_synth_comp_1"/>
</dbReference>
<dbReference type="Gene3D" id="3.60.120.10">
    <property type="entry name" value="Anthranilate synthase"/>
    <property type="match status" value="1"/>
</dbReference>
<name>A0A0W0U388_9GAMM</name>
<evidence type="ECO:0000256" key="1">
    <source>
        <dbReference type="ARBA" id="ARBA00013139"/>
    </source>
</evidence>
<dbReference type="Proteomes" id="UP000054785">
    <property type="component" value="Unassembled WGS sequence"/>
</dbReference>
<dbReference type="InterPro" id="IPR005801">
    <property type="entry name" value="ADC_synthase"/>
</dbReference>
<dbReference type="InterPro" id="IPR006805">
    <property type="entry name" value="Anth_synth_I_N"/>
</dbReference>
<dbReference type="InterPro" id="IPR015890">
    <property type="entry name" value="Chorismate_C"/>
</dbReference>
<feature type="domain" description="Chorismate-utilising enzyme C-terminal" evidence="3">
    <location>
        <begin position="207"/>
        <end position="462"/>
    </location>
</feature>
<dbReference type="PATRIC" id="fig|45065.4.peg.696"/>
<evidence type="ECO:0000259" key="4">
    <source>
        <dbReference type="Pfam" id="PF04715"/>
    </source>
</evidence>
<dbReference type="AlphaFoldDB" id="A0A0W0U388"/>
<evidence type="ECO:0000313" key="5">
    <source>
        <dbReference type="EMBL" id="KTD02325.1"/>
    </source>
</evidence>
<dbReference type="PANTHER" id="PTHR11236:SF50">
    <property type="entry name" value="AMINODEOXYCHORISMATE SYNTHASE COMPONENT 1"/>
    <property type="match status" value="1"/>
</dbReference>
<dbReference type="GO" id="GO:0046820">
    <property type="term" value="F:4-amino-4-deoxychorismate synthase activity"/>
    <property type="evidence" value="ECO:0007669"/>
    <property type="project" value="UniProtKB-EC"/>
</dbReference>
<dbReference type="GO" id="GO:0000162">
    <property type="term" value="P:L-tryptophan biosynthetic process"/>
    <property type="evidence" value="ECO:0007669"/>
    <property type="project" value="TreeGrafter"/>
</dbReference>
<comment type="caution">
    <text evidence="5">The sequence shown here is derived from an EMBL/GenBank/DDBJ whole genome shotgun (WGS) entry which is preliminary data.</text>
</comment>
<dbReference type="InterPro" id="IPR019999">
    <property type="entry name" value="Anth_synth_I-like"/>
</dbReference>
<feature type="domain" description="Anthranilate synthase component I N-terminal" evidence="4">
    <location>
        <begin position="18"/>
        <end position="151"/>
    </location>
</feature>
<keyword evidence="6" id="KW-1185">Reference proteome</keyword>
<sequence length="486" mass="54074">MMQESTTLPQIKEIPFENPMMIFERFHEKKWAFLFDSALEHPVYGRYSYIALEPCQVIWVKDGELLQDGVPLLHHENPFQYLKAQLHEMTHPLIPDLPPFQGGLAGAFSYDLYQYLEKIPMHALDDTGFPDMAVGFYDVVISFDNVLQKAWIVSTGYPEKNPAKQSARALQRLHHFLDAIQCEGTKNYHPKVTAANVAADYSPNFEKAAYIQAIKCVQDYILAGDIFETNISQRFSGSMPEGVLPFELYKILRTTNPAPFAAFLNLGDFQVVSASPERFLRLHQGFVETRPIKGTRPRGDTPESDRALAESLKNSEKDNAENVMIVDLLRNDLSRVCKDHSVKVTTLCGLETYPAVHHLVSVITGELCPDCDALDLLQATFPGGSITGAPKIRAMEIIAEIEPTRRGIYCGSLGFIGFNGCMDTSIAIRTCTLHGNTVNFQAGGAIVADSCPESEYQETLVKARPLAEALGRLHDITHTPCATFNG</sequence>
<evidence type="ECO:0000313" key="6">
    <source>
        <dbReference type="Proteomes" id="UP000054785"/>
    </source>
</evidence>
<gene>
    <name evidence="5" type="primary">pabB</name>
    <name evidence="5" type="ORF">Lgee_0654</name>
</gene>
<dbReference type="STRING" id="45065.Lgee_0654"/>
<evidence type="ECO:0000259" key="3">
    <source>
        <dbReference type="Pfam" id="PF00425"/>
    </source>
</evidence>
<proteinExistence type="predicted"/>
<keyword evidence="2" id="KW-0808">Transferase</keyword>
<dbReference type="SUPFAM" id="SSF56322">
    <property type="entry name" value="ADC synthase"/>
    <property type="match status" value="1"/>
</dbReference>